<protein>
    <submittedName>
        <fullName evidence="6">Alsin Rho guanine nucleotide exchange factor ALS2</fullName>
    </submittedName>
</protein>
<feature type="repeat" description="RCC1" evidence="3">
    <location>
        <begin position="162"/>
        <end position="212"/>
    </location>
</feature>
<dbReference type="Pfam" id="PF26202">
    <property type="entry name" value="HA_Alsin"/>
    <property type="match status" value="1"/>
</dbReference>
<dbReference type="PANTHER" id="PTHR46089">
    <property type="entry name" value="ALSIN HOMOLOG"/>
    <property type="match status" value="1"/>
</dbReference>
<dbReference type="GeneTree" id="ENSGT00940000155861"/>
<dbReference type="InterPro" id="IPR057248">
    <property type="entry name" value="Alsin-like_PH"/>
</dbReference>
<dbReference type="Gene3D" id="2.30.29.30">
    <property type="entry name" value="Pleckstrin-homology domain (PH domain)/Phosphotyrosine-binding domain (PTB)"/>
    <property type="match status" value="1"/>
</dbReference>
<reference evidence="7" key="1">
    <citation type="submission" date="2015-09" db="EMBL/GenBank/DDBJ databases">
        <authorList>
            <person name="Sai Rama Sridatta P."/>
        </authorList>
    </citation>
    <scope>NUCLEOTIDE SEQUENCE [LARGE SCALE GENOMIC DNA]</scope>
</reference>
<dbReference type="Gene3D" id="2.130.10.30">
    <property type="entry name" value="Regulator of chromosome condensation 1/beta-lactamase-inhibitor protein II"/>
    <property type="match status" value="2"/>
</dbReference>
<accession>A0A4W6DLH2</accession>
<dbReference type="Pfam" id="PF02493">
    <property type="entry name" value="MORN"/>
    <property type="match status" value="8"/>
</dbReference>
<dbReference type="GO" id="GO:0005085">
    <property type="term" value="F:guanyl-nucleotide exchange factor activity"/>
    <property type="evidence" value="ECO:0007669"/>
    <property type="project" value="UniProtKB-KW"/>
</dbReference>
<dbReference type="GO" id="GO:0030425">
    <property type="term" value="C:dendrite"/>
    <property type="evidence" value="ECO:0007669"/>
    <property type="project" value="TreeGrafter"/>
</dbReference>
<dbReference type="InterPro" id="IPR037191">
    <property type="entry name" value="VPS9_dom_sf"/>
</dbReference>
<dbReference type="SUPFAM" id="SSF50985">
    <property type="entry name" value="RCC1/BLIP-II"/>
    <property type="match status" value="2"/>
</dbReference>
<dbReference type="InterPro" id="IPR000408">
    <property type="entry name" value="Reg_chr_condens"/>
</dbReference>
<feature type="compositionally biased region" description="Polar residues" evidence="4">
    <location>
        <begin position="981"/>
        <end position="1002"/>
    </location>
</feature>
<feature type="compositionally biased region" description="Low complexity" evidence="4">
    <location>
        <begin position="291"/>
        <end position="309"/>
    </location>
</feature>
<dbReference type="SUPFAM" id="SSF50729">
    <property type="entry name" value="PH domain-like"/>
    <property type="match status" value="1"/>
</dbReference>
<feature type="repeat" description="RCC1" evidence="3">
    <location>
        <begin position="558"/>
        <end position="607"/>
    </location>
</feature>
<dbReference type="Pfam" id="PF25383">
    <property type="entry name" value="PH_alsin"/>
    <property type="match status" value="1"/>
</dbReference>
<dbReference type="SUPFAM" id="SSF48065">
    <property type="entry name" value="DBL homology domain (DH-domain)"/>
    <property type="match status" value="1"/>
</dbReference>
<feature type="compositionally biased region" description="Polar residues" evidence="4">
    <location>
        <begin position="273"/>
        <end position="290"/>
    </location>
</feature>
<evidence type="ECO:0000313" key="7">
    <source>
        <dbReference type="Proteomes" id="UP000314980"/>
    </source>
</evidence>
<keyword evidence="1" id="KW-0344">Guanine-nucleotide releasing factor</keyword>
<feature type="repeat" description="RCC1" evidence="3">
    <location>
        <begin position="103"/>
        <end position="161"/>
    </location>
</feature>
<keyword evidence="7" id="KW-1185">Reference proteome</keyword>
<feature type="region of interest" description="Disordered" evidence="4">
    <location>
        <begin position="1409"/>
        <end position="1435"/>
    </location>
</feature>
<keyword evidence="2" id="KW-0677">Repeat</keyword>
<evidence type="ECO:0000313" key="6">
    <source>
        <dbReference type="Ensembl" id="ENSLCAP00010025711.1"/>
    </source>
</evidence>
<dbReference type="GO" id="GO:0016197">
    <property type="term" value="P:endosomal transport"/>
    <property type="evidence" value="ECO:0007669"/>
    <property type="project" value="TreeGrafter"/>
</dbReference>
<dbReference type="InterPro" id="IPR011993">
    <property type="entry name" value="PH-like_dom_sf"/>
</dbReference>
<dbReference type="InterPro" id="IPR051984">
    <property type="entry name" value="Alsin"/>
</dbReference>
<reference evidence="6" key="2">
    <citation type="submission" date="2025-08" db="UniProtKB">
        <authorList>
            <consortium name="Ensembl"/>
        </authorList>
    </citation>
    <scope>IDENTIFICATION</scope>
</reference>
<dbReference type="Gene3D" id="2.20.110.10">
    <property type="entry name" value="Histone H3 K4-specific methyltransferase SET7/9 N-terminal domain"/>
    <property type="match status" value="3"/>
</dbReference>
<evidence type="ECO:0000256" key="1">
    <source>
        <dbReference type="ARBA" id="ARBA00022658"/>
    </source>
</evidence>
<dbReference type="GO" id="GO:0031267">
    <property type="term" value="F:small GTPase binding"/>
    <property type="evidence" value="ECO:0007669"/>
    <property type="project" value="TreeGrafter"/>
</dbReference>
<dbReference type="PROSITE" id="PS50012">
    <property type="entry name" value="RCC1_3"/>
    <property type="match status" value="5"/>
</dbReference>
<dbReference type="PRINTS" id="PR00633">
    <property type="entry name" value="RCCNDNSATION"/>
</dbReference>
<feature type="region of interest" description="Disordered" evidence="4">
    <location>
        <begin position="415"/>
        <end position="455"/>
    </location>
</feature>
<dbReference type="Pfam" id="PF02204">
    <property type="entry name" value="VPS9"/>
    <property type="match status" value="1"/>
</dbReference>
<feature type="region of interest" description="Disordered" evidence="4">
    <location>
        <begin position="977"/>
        <end position="1002"/>
    </location>
</feature>
<feature type="repeat" description="RCC1" evidence="3">
    <location>
        <begin position="54"/>
        <end position="102"/>
    </location>
</feature>
<gene>
    <name evidence="6" type="primary">ALS2</name>
</gene>
<dbReference type="SUPFAM" id="SSF109993">
    <property type="entry name" value="VPS9 domain"/>
    <property type="match status" value="1"/>
</dbReference>
<dbReference type="GO" id="GO:0005737">
    <property type="term" value="C:cytoplasm"/>
    <property type="evidence" value="ECO:0007669"/>
    <property type="project" value="TreeGrafter"/>
</dbReference>
<dbReference type="Pfam" id="PF00415">
    <property type="entry name" value="RCC1"/>
    <property type="match status" value="4"/>
</dbReference>
<dbReference type="SUPFAM" id="SSF82185">
    <property type="entry name" value="Histone H3 K4-specific methyltransferase SET7/9 N-terminal domain"/>
    <property type="match status" value="2"/>
</dbReference>
<dbReference type="Gene3D" id="1.20.1050.80">
    <property type="entry name" value="VPS9 domain"/>
    <property type="match status" value="1"/>
</dbReference>
<evidence type="ECO:0000259" key="5">
    <source>
        <dbReference type="PROSITE" id="PS51205"/>
    </source>
</evidence>
<name>A0A4W6DLH2_LATCA</name>
<proteinExistence type="predicted"/>
<dbReference type="Ensembl" id="ENSLCAT00010026261.1">
    <property type="protein sequence ID" value="ENSLCAP00010025711.1"/>
    <property type="gene ID" value="ENSLCAG00010011964.1"/>
</dbReference>
<dbReference type="PROSITE" id="PS51205">
    <property type="entry name" value="VPS9"/>
    <property type="match status" value="1"/>
</dbReference>
<feature type="domain" description="VPS9" evidence="5">
    <location>
        <begin position="1480"/>
        <end position="1621"/>
    </location>
</feature>
<feature type="region of interest" description="Disordered" evidence="4">
    <location>
        <begin position="264"/>
        <end position="340"/>
    </location>
</feature>
<dbReference type="InterPro" id="IPR035899">
    <property type="entry name" value="DBL_dom_sf"/>
</dbReference>
<dbReference type="InterPro" id="IPR009091">
    <property type="entry name" value="RCC1/BLIP-II"/>
</dbReference>
<evidence type="ECO:0000256" key="4">
    <source>
        <dbReference type="SAM" id="MobiDB-lite"/>
    </source>
</evidence>
<dbReference type="Proteomes" id="UP000314980">
    <property type="component" value="Unassembled WGS sequence"/>
</dbReference>
<dbReference type="GO" id="GO:0005813">
    <property type="term" value="C:centrosome"/>
    <property type="evidence" value="ECO:0007669"/>
    <property type="project" value="TreeGrafter"/>
</dbReference>
<dbReference type="InterPro" id="IPR059093">
    <property type="entry name" value="HA_Alsin"/>
</dbReference>
<dbReference type="CDD" id="cd13269">
    <property type="entry name" value="PH_alsin"/>
    <property type="match status" value="1"/>
</dbReference>
<feature type="repeat" description="RCC1" evidence="3">
    <location>
        <begin position="506"/>
        <end position="557"/>
    </location>
</feature>
<sequence>PRGRGRSSAEKVRGLLHTWKGYSCSVTPERLLLPRPVLQVALGARHGVLLVEGGQVYSFGELPWKQSQVPEPAKPTLESALSGQRVVAVAAGSFHSGAVTEDGGIHMWGDNGAGQCGLSGLSTVPNPTPVALVDSDTSPPQTLPVLELACGEKHTLALSVQREVWAWGSGCQLGLNASVFPVWKPQKVEHLVGRCVLQVACGASHSLALVRCLGPQDIHRPPVDKCRQCNQLLYTMTDKEDHVIISDSHYCPLGVELTEDEGMLEAPAPTPGLKTSPSEPVLPSHTSTTNSDSPAAPSKSADPSSGPSPTQDSEKGESALANGVLPSSDSDPAAQTKDGSGAVSVVKTLLLNNGNKSSSFPSAGGLTSTPSSTLNHLVASCASAVGERVASTYEALSLKKMMNFYLPSGVSRSGGLAGTVPGVGDNTTERVRQEDSMQGKKSSSTGDIREEEAEGLRRRLSLPGLLSQVSPRLLRKAGRPRMRAVALTPLGGAVPEAQEVLPTLQTEVWSWGHGEHGQLGHGDNLARLQPLCIKSLNNKEVVRVAAGAHHSLAVTAQSQVFSWGSNSSGQLGHMESPSTVPRLAKVNGIRVWDVSAGERHTLLLADGDCIQPIIYYSGQQVKEGEEESQPVLLPFCMNVRTNSVFAGGRRCVALSDRNVMGFIASLHELAAAERKFYCKLCNVKTQIIRPLLDSALGQVTLGLLQTLAGRFSLLCHLTGQHAASLTANLRRGRDVKSLLILDHAGIFLDSYNEYCSSLGNFQVMAGFQALTKPSLDFFGKSPELLQRLSECSEENPTMADLLVALFYLPTRHLHEYGRLLLKLATCFEVCSNDYQKLQDSCSKFEALTLKLKRKRKEAEYTFHFWKSFPGKMTDSLRKPHRRLICESSNKALTLQNAGRFSVNWFILFNDALVHAQFSTHHVFPLATLWVEPIPEENTGIHGLKVITPEETFTLLASSAMEKTKWLRSINQAVDQALSGAGQDSTSVGSGSSGQKLEPPTSRTASYTFYKDGRLKEATYEGRWLNGKPNGRGVLKWPDGRIYTGEFKNGLEDGFGEFVAPNKTLNKNDHYQGQWKDGKMHGLGTYRYASGEVYDGSFQDGMRHGHGMLRSGKLNTSSPSVFIGQWLQDKKTGYGVFDDITKGEKYMGMWQDHLRQGTGVVVTQFGLYYEGAFKDNKMMGTGILLSEDDTTYEGEFSDDWTLNGKGVLTMANGDYLEGSFGGEWGTGLKVTGSYFKPHLFDTDKDKTHTVKLGRLCVCAEDKWQAVFEECWSQLGCESSGQGENWKAWENIAVALTTSRRQIQDSPEILSRSHSRTLESLEVIPQHVGPITMERYHTIRLYLIKACDTPLHPLGRLVETLVAVYRMTYVGVGANRRLLPQAVNEIKSYLNRIFQIVRFLFPDLPEEGGLIPEPTANAEDKKEPDATDAPLESPKPGRVVSSSALLLPVLLPRLYPPLFTLYALDKEREDDVYWECVLRLNKQPDLALLAFLGVQQKFWPVNVPVSVPVLSSTKDACFASAVETLQQISTTFTPSDKLQVIQLTFEEITQEVQSLLKQDFLWSMDDLFPVFLYVVLRARIRNLGSEVSLIEDLMDPCVQHGEHGIMFTTLKACYYQIQHEKIT</sequence>
<dbReference type="Pfam" id="PF25582">
    <property type="entry name" value="DH_Alsin"/>
    <property type="match status" value="1"/>
</dbReference>
<dbReference type="PANTHER" id="PTHR46089:SF3">
    <property type="entry name" value="ALSIN"/>
    <property type="match status" value="1"/>
</dbReference>
<dbReference type="InterPro" id="IPR003409">
    <property type="entry name" value="MORN"/>
</dbReference>
<evidence type="ECO:0000256" key="3">
    <source>
        <dbReference type="PROSITE-ProRule" id="PRU00235"/>
    </source>
</evidence>
<dbReference type="PROSITE" id="PS00626">
    <property type="entry name" value="RCC1_2"/>
    <property type="match status" value="3"/>
</dbReference>
<dbReference type="Gene3D" id="1.20.900.10">
    <property type="entry name" value="Dbl homology (DH) domain"/>
    <property type="match status" value="1"/>
</dbReference>
<dbReference type="SMART" id="SM00698">
    <property type="entry name" value="MORN"/>
    <property type="match status" value="8"/>
</dbReference>
<evidence type="ECO:0000256" key="2">
    <source>
        <dbReference type="ARBA" id="ARBA00022737"/>
    </source>
</evidence>
<feature type="compositionally biased region" description="Basic and acidic residues" evidence="4">
    <location>
        <begin position="427"/>
        <end position="438"/>
    </location>
</feature>
<organism evidence="6 7">
    <name type="scientific">Lates calcarifer</name>
    <name type="common">Barramundi</name>
    <name type="synonym">Holocentrus calcarifer</name>
    <dbReference type="NCBI Taxonomy" id="8187"/>
    <lineage>
        <taxon>Eukaryota</taxon>
        <taxon>Metazoa</taxon>
        <taxon>Chordata</taxon>
        <taxon>Craniata</taxon>
        <taxon>Vertebrata</taxon>
        <taxon>Euteleostomi</taxon>
        <taxon>Actinopterygii</taxon>
        <taxon>Neopterygii</taxon>
        <taxon>Teleostei</taxon>
        <taxon>Neoteleostei</taxon>
        <taxon>Acanthomorphata</taxon>
        <taxon>Carangaria</taxon>
        <taxon>Carangaria incertae sedis</taxon>
        <taxon>Centropomidae</taxon>
        <taxon>Lates</taxon>
    </lineage>
</organism>
<dbReference type="InterPro" id="IPR003123">
    <property type="entry name" value="VPS9"/>
</dbReference>
<reference evidence="6" key="3">
    <citation type="submission" date="2025-09" db="UniProtKB">
        <authorList>
            <consortium name="Ensembl"/>
        </authorList>
    </citation>
    <scope>IDENTIFICATION</scope>
</reference>